<dbReference type="Gene3D" id="3.40.1280.10">
    <property type="match status" value="1"/>
</dbReference>
<dbReference type="PANTHER" id="PTHR12029:SF11">
    <property type="entry name" value="METHYLTRANSFERASE TARBP1-RELATED"/>
    <property type="match status" value="1"/>
</dbReference>
<dbReference type="EMBL" id="BDGX01000045">
    <property type="protein sequence ID" value="GAV55016.1"/>
    <property type="molecule type" value="Genomic_DNA"/>
</dbReference>
<dbReference type="InterPro" id="IPR045330">
    <property type="entry name" value="TRM3/TARBP1"/>
</dbReference>
<keyword evidence="1" id="KW-0489">Methyltransferase</keyword>
<evidence type="ECO:0000256" key="2">
    <source>
        <dbReference type="ARBA" id="ARBA00022679"/>
    </source>
</evidence>
<keyword evidence="2" id="KW-0808">Transferase</keyword>
<gene>
    <name evidence="4" type="ORF">ZYGR_0AS03390</name>
</gene>
<dbReference type="PANTHER" id="PTHR12029">
    <property type="entry name" value="RNA METHYLTRANSFERASE"/>
    <property type="match status" value="1"/>
</dbReference>
<dbReference type="GO" id="GO:0030488">
    <property type="term" value="P:tRNA methylation"/>
    <property type="evidence" value="ECO:0007669"/>
    <property type="project" value="InterPro"/>
</dbReference>
<evidence type="ECO:0000259" key="3">
    <source>
        <dbReference type="Pfam" id="PF00588"/>
    </source>
</evidence>
<comment type="caution">
    <text evidence="4">The sequence shown here is derived from an EMBL/GenBank/DDBJ whole genome shotgun (WGS) entry which is preliminary data.</text>
</comment>
<sequence length="1451" mass="165394">MARVNSLYDIFGYPWTMTVNDNGGAIISQYLDYNEQIKIVSRLVEEDQLSQVLEVLNIISIDFSGHSELIDTLFQNVRSKLLHQMESLDSKSFTGYGDSAYNELISNEELRIVAQLICKIEPLWYDFESWIVQELESYVAKDHKKLFENVPYEQLVGKQRQENANECDLNEVDMIFLLKFLETVYLYGVETSKAEKLDDITLLLLGCNVEILGFTASGILRWRIDSITRRCSKDIHFDRVVWTLIKQCFDNGVNHDWKLRSALIFILRFLLVSEPSSQLVDLLKTGEYWQYLQYALSHKVQEYRKLGICVLRLTIEKLASLTVSFETDIFTCDPVRKDEYLEIWDNFTTLYEIVALETALNQIEAATPQILNLFDNQMLHPTWGLILLSTGLKATMDSVRKYMVSMLFMINDKSVFASDVKALKETFLPAALEAQYFTVKGSSCPYGEHFSNWVTSIISQSKEDASTAVSAFLEYLVEQPTLFDPSRVYLTFGILNSLTGKNSRLITPYHLELIKKLFEVESEEGIAETMLQTMNLKFLLHTDHSTAPTVWIQTISSHIKNNKNGYKFFAPLIEDFIDFAIAYFNTEDYDESFSNWVQIDETFALLSLLILEYEHVSITHPLILELSKSGISNEECNATSSAVLSDLLSGEKGVDTYEGAYVLVDYAGFNAYTWKSVKLNKLYESLLNEFSEDKFKFFVSVYQKAFDNDAELLDPTWSDLKRLYGIVKDFLGGNRDFKFKDEIYGIYMKFLLVYLRAFPLNWEGYDEKGDEVTELLSILSSNVKNDNGNYKANLYIARICAYVLDTYVIAGKGVKDDNYWNLLSAVINVLLAIWEEVLSERLILNQKNLHDALIGAVFHPTVLYYATENSEKGIELAATVSNCGQEIIDQAYTRRGYLPLLAQNINTFIKSNAGKLDDDKADYWWLINLMLGILTSTQMSVNIFFLRPVIAELYDKKINLYQTDGENLYERVYGPEEISAKILTVDSFLYCTAHFKEQALVKVAKLTNLLFPQKQTDGIEEIRRVQTWQLLLLGIKVYDRTLLFNFVKDSVLSSLSDDISPLVRAYKEWFTAYVIADHYEEGKTNIVEDLIFCLMGDQTKPAVTVSHERIAFLALVGLTSANGDCPQRLLNRFMGSVISNATSNKPLVRHFSNSLMLSFWPSFSRFITNETLKQIVHQLYMGAEELRIPGQYRVGDANTWNIYEDLTLTGIFGGVLRKTSSAEVPYFSESLFQKYLSYKDWTIGTDDISSFLIRRIDQDPSNVEKSIPDSSAQLQTKSGAWKTLMDIDNSKPEKTVNRSDLIVVASLVDKAPNLGGICRLCDVLGVGLLTVPNIKVKNNPQFKNVAVTADRWMPIEEVTPPDIASFMKQKKQEGYTLIGLEQTDKSVQLDDHYRFPAKSLVVLGTEAHGIPGPLLSELDLCLEIRQFGVIRSMNIQTATAVIVHSYSVQHM</sequence>
<evidence type="ECO:0000256" key="1">
    <source>
        <dbReference type="ARBA" id="ARBA00022603"/>
    </source>
</evidence>
<dbReference type="InterPro" id="IPR044748">
    <property type="entry name" value="Trm3/TARBP1_C"/>
</dbReference>
<proteinExistence type="predicted"/>
<dbReference type="CDD" id="cd18091">
    <property type="entry name" value="SpoU-like_TRM3-like"/>
    <property type="match status" value="1"/>
</dbReference>
<dbReference type="InterPro" id="IPR001537">
    <property type="entry name" value="SpoU_MeTrfase"/>
</dbReference>
<evidence type="ECO:0000313" key="4">
    <source>
        <dbReference type="EMBL" id="GAV55016.1"/>
    </source>
</evidence>
<dbReference type="GO" id="GO:0016423">
    <property type="term" value="F:tRNA (guanine) methyltransferase activity"/>
    <property type="evidence" value="ECO:0007669"/>
    <property type="project" value="InterPro"/>
</dbReference>
<dbReference type="OrthoDB" id="241340at2759"/>
<dbReference type="InterPro" id="IPR029028">
    <property type="entry name" value="Alpha/beta_knot_MTases"/>
</dbReference>
<dbReference type="Proteomes" id="UP000187013">
    <property type="component" value="Unassembled WGS sequence"/>
</dbReference>
<evidence type="ECO:0000313" key="5">
    <source>
        <dbReference type="Proteomes" id="UP000187013"/>
    </source>
</evidence>
<dbReference type="GO" id="GO:0003723">
    <property type="term" value="F:RNA binding"/>
    <property type="evidence" value="ECO:0007669"/>
    <property type="project" value="InterPro"/>
</dbReference>
<dbReference type="SUPFAM" id="SSF75217">
    <property type="entry name" value="alpha/beta knot"/>
    <property type="match status" value="1"/>
</dbReference>
<dbReference type="InterPro" id="IPR029026">
    <property type="entry name" value="tRNA_m1G_MTases_N"/>
</dbReference>
<dbReference type="FunFam" id="3.40.1280.10:FF:000022">
    <property type="entry name" value="Trm3p"/>
    <property type="match status" value="1"/>
</dbReference>
<protein>
    <recommendedName>
        <fullName evidence="3">tRNA/rRNA methyltransferase SpoU type domain-containing protein</fullName>
    </recommendedName>
</protein>
<reference evidence="4 5" key="1">
    <citation type="submission" date="2016-08" db="EMBL/GenBank/DDBJ databases">
        <title>Draft genome sequence of allopolyploid Zygosaccharomyces rouxii.</title>
        <authorList>
            <person name="Watanabe J."/>
            <person name="Uehara K."/>
            <person name="Mogi Y."/>
            <person name="Tsukioka Y."/>
        </authorList>
    </citation>
    <scope>NUCLEOTIDE SEQUENCE [LARGE SCALE GENOMIC DNA]</scope>
    <source>
        <strain evidence="4 5">NBRC 110957</strain>
    </source>
</reference>
<dbReference type="Pfam" id="PF00588">
    <property type="entry name" value="SpoU_methylase"/>
    <property type="match status" value="1"/>
</dbReference>
<accession>A0A1Q3AGX6</accession>
<feature type="domain" description="tRNA/rRNA methyltransferase SpoU type" evidence="3">
    <location>
        <begin position="1301"/>
        <end position="1443"/>
    </location>
</feature>
<organism evidence="4 5">
    <name type="scientific">Zygosaccharomyces rouxii</name>
    <dbReference type="NCBI Taxonomy" id="4956"/>
    <lineage>
        <taxon>Eukaryota</taxon>
        <taxon>Fungi</taxon>
        <taxon>Dikarya</taxon>
        <taxon>Ascomycota</taxon>
        <taxon>Saccharomycotina</taxon>
        <taxon>Saccharomycetes</taxon>
        <taxon>Saccharomycetales</taxon>
        <taxon>Saccharomycetaceae</taxon>
        <taxon>Zygosaccharomyces</taxon>
    </lineage>
</organism>
<name>A0A1Q3AGX6_ZYGRO</name>